<dbReference type="InterPro" id="IPR036364">
    <property type="entry name" value="SEA_dom_sf"/>
</dbReference>
<dbReference type="PROSITE" id="PS50024">
    <property type="entry name" value="SEA"/>
    <property type="match status" value="1"/>
</dbReference>
<evidence type="ECO:0000256" key="6">
    <source>
        <dbReference type="SAM" id="Phobius"/>
    </source>
</evidence>
<evidence type="ECO:0000256" key="2">
    <source>
        <dbReference type="ARBA" id="ARBA00022729"/>
    </source>
</evidence>
<dbReference type="PROSITE" id="PS00010">
    <property type="entry name" value="ASX_HYDROXYL"/>
    <property type="match status" value="1"/>
</dbReference>
<keyword evidence="6" id="KW-1133">Transmembrane helix</keyword>
<dbReference type="InterPro" id="IPR000742">
    <property type="entry name" value="EGF"/>
</dbReference>
<dbReference type="SUPFAM" id="SSF57184">
    <property type="entry name" value="Growth factor receptor domain"/>
    <property type="match status" value="1"/>
</dbReference>
<comment type="caution">
    <text evidence="5">Lacks conserved residue(s) required for the propagation of feature annotation.</text>
</comment>
<keyword evidence="10" id="KW-1185">Reference proteome</keyword>
<dbReference type="InterPro" id="IPR050751">
    <property type="entry name" value="ECM_structural_protein"/>
</dbReference>
<dbReference type="Gene3D" id="2.10.25.10">
    <property type="entry name" value="Laminin"/>
    <property type="match status" value="2"/>
</dbReference>
<evidence type="ECO:0000259" key="8">
    <source>
        <dbReference type="PROSITE" id="PS50026"/>
    </source>
</evidence>
<feature type="transmembrane region" description="Helical" evidence="6">
    <location>
        <begin position="447"/>
        <end position="470"/>
    </location>
</feature>
<dbReference type="InterPro" id="IPR000082">
    <property type="entry name" value="SEA_dom"/>
</dbReference>
<dbReference type="PANTHER" id="PTHR24034">
    <property type="entry name" value="EGF-LIKE DOMAIN-CONTAINING PROTEIN"/>
    <property type="match status" value="1"/>
</dbReference>
<dbReference type="FunFam" id="2.10.25.10:FF:000038">
    <property type="entry name" value="Fibrillin 2"/>
    <property type="match status" value="1"/>
</dbReference>
<dbReference type="PROSITE" id="PS01187">
    <property type="entry name" value="EGF_CA"/>
    <property type="match status" value="1"/>
</dbReference>
<evidence type="ECO:0000313" key="9">
    <source>
        <dbReference type="EMBL" id="CAI5772510.1"/>
    </source>
</evidence>
<evidence type="ECO:0000313" key="10">
    <source>
        <dbReference type="Proteomes" id="UP001178461"/>
    </source>
</evidence>
<evidence type="ECO:0000256" key="5">
    <source>
        <dbReference type="PROSITE-ProRule" id="PRU00076"/>
    </source>
</evidence>
<feature type="domain" description="EGF-like" evidence="8">
    <location>
        <begin position="202"/>
        <end position="240"/>
    </location>
</feature>
<dbReference type="Pfam" id="PF01390">
    <property type="entry name" value="SEA"/>
    <property type="match status" value="1"/>
</dbReference>
<name>A0AA35P4E8_9SAUR</name>
<dbReference type="SMART" id="SM00181">
    <property type="entry name" value="EGF"/>
    <property type="match status" value="2"/>
</dbReference>
<dbReference type="InterPro" id="IPR001881">
    <property type="entry name" value="EGF-like_Ca-bd_dom"/>
</dbReference>
<dbReference type="InterPro" id="IPR009030">
    <property type="entry name" value="Growth_fac_rcpt_cys_sf"/>
</dbReference>
<accession>A0AA35P4E8</accession>
<keyword evidence="6" id="KW-0472">Membrane</keyword>
<dbReference type="PROSITE" id="PS50026">
    <property type="entry name" value="EGF_3"/>
    <property type="match status" value="2"/>
</dbReference>
<sequence length="494" mass="55113">MPEKCSVDAFYIQLEKVTSQVIQFRWFLQSVRRDSPYTVSLMADNTVINNTVTNDTRMVFGNLSPGGLYTVTVEVLSCSKKFSSSVMVRTEATAYRGTARITNKKYIPQFSNKSSTEFQELQKNVTEEIINNLPPSLRALIDSGKMRITITEITSGSVIVTFIIEMVPDRNIAHNEVERAVIEALNKSRHLDVDLTRTSIEVIPACQPDNNGCSEFAYCIPQSTNYSCECKPGFLDLSPQVPGRQCEDINECEGNNACSKLAVCENTIGSYKCQCYPGIMDLNTSNPGTECQDPILCLNTPDICLQSTACLSLRHDICSSKQAFACRILFKNQSFTPDLYNPESEIYKNMSNKIRTTVSKGMIMKLGDDNFNIEMVGYQAGSVDAYFAFLLQGQKWIGTKNFTDYLTEVVTKMLDNKTAVTVTAIATSQQVEDLKPTKDNSAWKTGVIVLAVLFSIALISIVVMVTVWLYMKKKMGKYIIEPQGPMGKFAFQNL</sequence>
<keyword evidence="6" id="KW-0812">Transmembrane</keyword>
<dbReference type="Pfam" id="PF07645">
    <property type="entry name" value="EGF_CA"/>
    <property type="match status" value="1"/>
</dbReference>
<feature type="domain" description="SEA" evidence="7">
    <location>
        <begin position="91"/>
        <end position="207"/>
    </location>
</feature>
<feature type="domain" description="EGF-like" evidence="8">
    <location>
        <begin position="248"/>
        <end position="285"/>
    </location>
</feature>
<organism evidence="9 10">
    <name type="scientific">Podarcis lilfordi</name>
    <name type="common">Lilford's wall lizard</name>
    <dbReference type="NCBI Taxonomy" id="74358"/>
    <lineage>
        <taxon>Eukaryota</taxon>
        <taxon>Metazoa</taxon>
        <taxon>Chordata</taxon>
        <taxon>Craniata</taxon>
        <taxon>Vertebrata</taxon>
        <taxon>Euteleostomi</taxon>
        <taxon>Lepidosauria</taxon>
        <taxon>Squamata</taxon>
        <taxon>Bifurcata</taxon>
        <taxon>Unidentata</taxon>
        <taxon>Episquamata</taxon>
        <taxon>Laterata</taxon>
        <taxon>Lacertibaenia</taxon>
        <taxon>Lacertidae</taxon>
        <taxon>Podarcis</taxon>
    </lineage>
</organism>
<dbReference type="AlphaFoldDB" id="A0AA35P4E8"/>
<evidence type="ECO:0000259" key="7">
    <source>
        <dbReference type="PROSITE" id="PS50024"/>
    </source>
</evidence>
<reference evidence="9" key="1">
    <citation type="submission" date="2022-12" db="EMBL/GenBank/DDBJ databases">
        <authorList>
            <person name="Alioto T."/>
            <person name="Alioto T."/>
            <person name="Gomez Garrido J."/>
        </authorList>
    </citation>
    <scope>NUCLEOTIDE SEQUENCE</scope>
</reference>
<protein>
    <submittedName>
        <fullName evidence="9">Mucin-12</fullName>
    </submittedName>
</protein>
<dbReference type="Proteomes" id="UP001178461">
    <property type="component" value="Chromosome 4"/>
</dbReference>
<dbReference type="GO" id="GO:0005509">
    <property type="term" value="F:calcium ion binding"/>
    <property type="evidence" value="ECO:0007669"/>
    <property type="project" value="InterPro"/>
</dbReference>
<dbReference type="GO" id="GO:0071944">
    <property type="term" value="C:cell periphery"/>
    <property type="evidence" value="ECO:0007669"/>
    <property type="project" value="UniProtKB-ARBA"/>
</dbReference>
<keyword evidence="4" id="KW-1015">Disulfide bond</keyword>
<dbReference type="SUPFAM" id="SSF82671">
    <property type="entry name" value="SEA domain"/>
    <property type="match status" value="1"/>
</dbReference>
<proteinExistence type="predicted"/>
<keyword evidence="1 5" id="KW-0245">EGF-like domain</keyword>
<evidence type="ECO:0000256" key="3">
    <source>
        <dbReference type="ARBA" id="ARBA00022737"/>
    </source>
</evidence>
<gene>
    <name evidence="9" type="ORF">PODLI_1B018892</name>
</gene>
<dbReference type="SMART" id="SM00179">
    <property type="entry name" value="EGF_CA"/>
    <property type="match status" value="2"/>
</dbReference>
<dbReference type="Gene3D" id="3.30.70.960">
    <property type="entry name" value="SEA domain"/>
    <property type="match status" value="1"/>
</dbReference>
<dbReference type="InterPro" id="IPR049883">
    <property type="entry name" value="NOTCH1_EGF-like"/>
</dbReference>
<dbReference type="SUPFAM" id="SSF57196">
    <property type="entry name" value="EGF/Laminin"/>
    <property type="match status" value="1"/>
</dbReference>
<dbReference type="InterPro" id="IPR018097">
    <property type="entry name" value="EGF_Ca-bd_CS"/>
</dbReference>
<dbReference type="CDD" id="cd00054">
    <property type="entry name" value="EGF_CA"/>
    <property type="match status" value="1"/>
</dbReference>
<evidence type="ECO:0000256" key="4">
    <source>
        <dbReference type="ARBA" id="ARBA00023157"/>
    </source>
</evidence>
<dbReference type="EMBL" id="OX395129">
    <property type="protein sequence ID" value="CAI5772510.1"/>
    <property type="molecule type" value="Genomic_DNA"/>
</dbReference>
<keyword evidence="3" id="KW-0677">Repeat</keyword>
<dbReference type="InterPro" id="IPR000152">
    <property type="entry name" value="EGF-type_Asp/Asn_hydroxyl_site"/>
</dbReference>
<dbReference type="PANTHER" id="PTHR24034:SF209">
    <property type="entry name" value="EGF-LIKE DOMAIN-CONTAINING PROTEIN"/>
    <property type="match status" value="1"/>
</dbReference>
<keyword evidence="2" id="KW-0732">Signal</keyword>
<evidence type="ECO:0000256" key="1">
    <source>
        <dbReference type="ARBA" id="ARBA00022536"/>
    </source>
</evidence>
<dbReference type="CDD" id="cd00053">
    <property type="entry name" value="EGF"/>
    <property type="match status" value="1"/>
</dbReference>